<evidence type="ECO:0000256" key="3">
    <source>
        <dbReference type="ARBA" id="ARBA00022692"/>
    </source>
</evidence>
<dbReference type="GO" id="GO:0005886">
    <property type="term" value="C:plasma membrane"/>
    <property type="evidence" value="ECO:0007669"/>
    <property type="project" value="UniProtKB-SubCell"/>
</dbReference>
<name>I1D2N3_9PSEU</name>
<dbReference type="Pfam" id="PF02687">
    <property type="entry name" value="FtsX"/>
    <property type="match status" value="2"/>
</dbReference>
<dbReference type="Proteomes" id="UP000005087">
    <property type="component" value="Chromosome"/>
</dbReference>
<feature type="transmembrane region" description="Helical" evidence="6">
    <location>
        <begin position="246"/>
        <end position="273"/>
    </location>
</feature>
<evidence type="ECO:0000313" key="9">
    <source>
        <dbReference type="Proteomes" id="UP000005087"/>
    </source>
</evidence>
<reference evidence="8 9" key="1">
    <citation type="submission" date="2011-09" db="EMBL/GenBank/DDBJ databases">
        <authorList>
            <consortium name="US DOE Joint Genome Institute (JGI-PGF)"/>
            <person name="Lucas S."/>
            <person name="Han J."/>
            <person name="Lapidus A."/>
            <person name="Cheng J.-F."/>
            <person name="Goodwin L."/>
            <person name="Pitluck S."/>
            <person name="Peters L."/>
            <person name="Land M.L."/>
            <person name="Hauser L."/>
            <person name="Brambilla E."/>
            <person name="Klenk H.-P."/>
            <person name="Woyke T.J."/>
        </authorList>
    </citation>
    <scope>NUCLEOTIDE SEQUENCE [LARGE SCALE GENOMIC DNA]</scope>
    <source>
        <strain evidence="8 9">K62</strain>
    </source>
</reference>
<evidence type="ECO:0000256" key="2">
    <source>
        <dbReference type="ARBA" id="ARBA00022475"/>
    </source>
</evidence>
<evidence type="ECO:0000256" key="1">
    <source>
        <dbReference type="ARBA" id="ARBA00004651"/>
    </source>
</evidence>
<dbReference type="PANTHER" id="PTHR30287">
    <property type="entry name" value="MEMBRANE COMPONENT OF PREDICTED ABC SUPERFAMILY METABOLITE UPTAKE TRANSPORTER"/>
    <property type="match status" value="1"/>
</dbReference>
<feature type="transmembrane region" description="Helical" evidence="6">
    <location>
        <begin position="12"/>
        <end position="37"/>
    </location>
</feature>
<dbReference type="eggNOG" id="COG4591">
    <property type="taxonomic scope" value="Bacteria"/>
</dbReference>
<keyword evidence="9" id="KW-1185">Reference proteome</keyword>
<evidence type="ECO:0000259" key="7">
    <source>
        <dbReference type="Pfam" id="PF02687"/>
    </source>
</evidence>
<keyword evidence="4 6" id="KW-1133">Transmembrane helix</keyword>
<feature type="transmembrane region" description="Helical" evidence="6">
    <location>
        <begin position="700"/>
        <end position="724"/>
    </location>
</feature>
<feature type="transmembrane region" description="Helical" evidence="6">
    <location>
        <begin position="474"/>
        <end position="495"/>
    </location>
</feature>
<feature type="transmembrane region" description="Helical" evidence="6">
    <location>
        <begin position="345"/>
        <end position="366"/>
    </location>
</feature>
<dbReference type="InterPro" id="IPR003838">
    <property type="entry name" value="ABC3_permease_C"/>
</dbReference>
<dbReference type="PANTHER" id="PTHR30287:SF1">
    <property type="entry name" value="INNER MEMBRANE PROTEIN"/>
    <property type="match status" value="1"/>
</dbReference>
<keyword evidence="3 6" id="KW-0812">Transmembrane</keyword>
<dbReference type="HOGENOM" id="CLU_012341_2_0_11"/>
<feature type="transmembrane region" description="Helical" evidence="6">
    <location>
        <begin position="420"/>
        <end position="442"/>
    </location>
</feature>
<evidence type="ECO:0000256" key="6">
    <source>
        <dbReference type="SAM" id="Phobius"/>
    </source>
</evidence>
<dbReference type="InterPro" id="IPR038766">
    <property type="entry name" value="Membrane_comp_ABC_pdt"/>
</dbReference>
<keyword evidence="2" id="KW-1003">Cell membrane</keyword>
<feature type="transmembrane region" description="Helical" evidence="6">
    <location>
        <begin position="786"/>
        <end position="806"/>
    </location>
</feature>
<dbReference type="STRING" id="928724.SacglDRAFT_02312"/>
<reference evidence="9" key="2">
    <citation type="submission" date="2012-01" db="EMBL/GenBank/DDBJ databases">
        <title>Noncontiguous Finished sequence of chromosome of Saccharomonospora glauca K62.</title>
        <authorList>
            <consortium name="US DOE Joint Genome Institute"/>
            <person name="Lucas S."/>
            <person name="Han J."/>
            <person name="Lapidus A."/>
            <person name="Cheng J.-F."/>
            <person name="Goodwin L."/>
            <person name="Pitluck S."/>
            <person name="Peters L."/>
            <person name="Mikhailova N."/>
            <person name="Held B."/>
            <person name="Detter J.C."/>
            <person name="Han C."/>
            <person name="Tapia R."/>
            <person name="Land M."/>
            <person name="Hauser L."/>
            <person name="Kyrpides N."/>
            <person name="Ivanova N."/>
            <person name="Pagani I."/>
            <person name="Brambilla E.-M."/>
            <person name="Klenk H.-P."/>
            <person name="Woyke T."/>
        </authorList>
    </citation>
    <scope>NUCLEOTIDE SEQUENCE [LARGE SCALE GENOMIC DNA]</scope>
    <source>
        <strain evidence="9">K62</strain>
    </source>
</reference>
<organism evidence="8 9">
    <name type="scientific">Saccharomonospora glauca K62</name>
    <dbReference type="NCBI Taxonomy" id="928724"/>
    <lineage>
        <taxon>Bacteria</taxon>
        <taxon>Bacillati</taxon>
        <taxon>Actinomycetota</taxon>
        <taxon>Actinomycetes</taxon>
        <taxon>Pseudonocardiales</taxon>
        <taxon>Pseudonocardiaceae</taxon>
        <taxon>Saccharomonospora</taxon>
    </lineage>
</organism>
<feature type="domain" description="ABC3 transporter permease C-terminal" evidence="7">
    <location>
        <begin position="704"/>
        <end position="816"/>
    </location>
</feature>
<accession>I1D2N3</accession>
<gene>
    <name evidence="8" type="ORF">SacglDRAFT_02312</name>
</gene>
<feature type="transmembrane region" description="Helical" evidence="6">
    <location>
        <begin position="294"/>
        <end position="315"/>
    </location>
</feature>
<sequence>MFALARQTLRGHLSGFVAAFVAVFCGSVLITLCGILIDSGQRGGIPPQRYASAPVVVTGPQELYLEFGMTHRFVERVPVPVSHLDAVAKVPGVRDAVGDVTVRAERGTAGGAESLEVHGWSSSALGPITLVDGTPPAGPDEVVLSADTGARPGDTAEIRTGGVATSYRVVGVTTAARDQAFLTDEGARTLSGRPDAVDAIAVLSEPDVSADELAERIRAAVPDVEALVGDDRADAEFLDVGTSRSFLMLIAGSFGGTMLMVVLAIVAVTLGLSVQQRRREFALLRAIAATPRQIYALIASETAVLATVAAVLGALPGVGLSFPLRDALAAFGVIPPEFEFVLGPLPVVVSVVACVACAVVAGVIAARRAARISPVSALGEATREPPRLGRGRLVTGWSLVVVGVVTGIALPLTIGGPTATAGAAGSALLVVIGMGLVGPRLLTMTTSLLGRIGFARPAAGWLAYHTARAHSRRLGSATTPLVLGVTMALVQIATITTTTAATERQLETGLVSDYVLIAPGGVAPEVVDAVGRVPNATAVPVAHSQVLVTYDEWGEQTSEAYSAQGVPPSGIEKVMDLDMRSGDLAGLADDGVAVSEFAARTFGVDVGESLTMRLGDGTPHTATVVAVYGNGLGFGDVTLPNDVLVEHTTSGLNTYVLVRGAAPDALRAVLADHPGVEVTDRNSFVAGRETDENGENAVALLLNLALLAFVSIAVVNVLVLATAARAREFALLRLVGAGTRQVSAMMHGEAAIVVLTSVVFGTLAAVPPLVGISLSLTGDALPSVPPLAYLGVVAVAVVLGWCSIALPTRFALREKPVEAMGVGE</sequence>
<evidence type="ECO:0000256" key="5">
    <source>
        <dbReference type="ARBA" id="ARBA00023136"/>
    </source>
</evidence>
<dbReference type="EMBL" id="CM001484">
    <property type="protein sequence ID" value="EIE99207.1"/>
    <property type="molecule type" value="Genomic_DNA"/>
</dbReference>
<dbReference type="eggNOG" id="COG0577">
    <property type="taxonomic scope" value="Bacteria"/>
</dbReference>
<feature type="domain" description="ABC3 transporter permease C-terminal" evidence="7">
    <location>
        <begin position="253"/>
        <end position="374"/>
    </location>
</feature>
<dbReference type="AlphaFoldDB" id="I1D2N3"/>
<keyword evidence="5 6" id="KW-0472">Membrane</keyword>
<feature type="transmembrane region" description="Helical" evidence="6">
    <location>
        <begin position="393"/>
        <end position="414"/>
    </location>
</feature>
<proteinExistence type="predicted"/>
<comment type="subcellular location">
    <subcellularLocation>
        <location evidence="1">Cell membrane</location>
        <topology evidence="1">Multi-pass membrane protein</topology>
    </subcellularLocation>
</comment>
<protein>
    <submittedName>
        <fullName evidence="8">ABC-type antimicrobial peptide transport system, permease component</fullName>
    </submittedName>
</protein>
<evidence type="ECO:0000313" key="8">
    <source>
        <dbReference type="EMBL" id="EIE99207.1"/>
    </source>
</evidence>
<feature type="transmembrane region" description="Helical" evidence="6">
    <location>
        <begin position="750"/>
        <end position="774"/>
    </location>
</feature>
<evidence type="ECO:0000256" key="4">
    <source>
        <dbReference type="ARBA" id="ARBA00022989"/>
    </source>
</evidence>